<evidence type="ECO:0000313" key="4">
    <source>
        <dbReference type="Proteomes" id="UP001228376"/>
    </source>
</evidence>
<keyword evidence="3" id="KW-0378">Hydrolase</keyword>
<dbReference type="PANTHER" id="PTHR23088">
    <property type="entry name" value="NITRILASE-RELATED"/>
    <property type="match status" value="1"/>
</dbReference>
<dbReference type="PROSITE" id="PS01227">
    <property type="entry name" value="UPF0012"/>
    <property type="match status" value="1"/>
</dbReference>
<dbReference type="Pfam" id="PF00795">
    <property type="entry name" value="CN_hydrolase"/>
    <property type="match status" value="1"/>
</dbReference>
<dbReference type="RefSeq" id="WP_306065757.1">
    <property type="nucleotide sequence ID" value="NZ_JAROCA020000003.1"/>
</dbReference>
<keyword evidence="4" id="KW-1185">Reference proteome</keyword>
<evidence type="ECO:0000259" key="2">
    <source>
        <dbReference type="PROSITE" id="PS50263"/>
    </source>
</evidence>
<dbReference type="EMBL" id="JAROCA020000003">
    <property type="protein sequence ID" value="MDY0407054.1"/>
    <property type="molecule type" value="Genomic_DNA"/>
</dbReference>
<gene>
    <name evidence="3" type="ORF">P5G51_018455</name>
</gene>
<sequence>MKIAAIQMDVAYGQPEVNFAHTEEKIKEAAGLGADIAVLPEMWNTGYDLTRLQETADHNGEKTKAILQRLSSQLQIAIVGGSVATKKAGGYYNSMYVANKSGEIIAEYDKAHLFRLMDEHHYLQPGNTVNVFTLDGVKMGGMICYDLRFPEWFRLYALKGAQIIFVPAQWPDARIDHWKTLLQARAIENQCFVVAVNRVGMDPNNAFNGNSMIIAPWGKVLWTGENKEMIHVEEIDLQEVRDVRERIPVFQDRRENMYDYRA</sequence>
<organism evidence="3 4">
    <name type="scientific">Tigheibacillus jepli</name>
    <dbReference type="NCBI Taxonomy" id="3035914"/>
    <lineage>
        <taxon>Bacteria</taxon>
        <taxon>Bacillati</taxon>
        <taxon>Bacillota</taxon>
        <taxon>Bacilli</taxon>
        <taxon>Bacillales</taxon>
        <taxon>Bacillaceae</taxon>
        <taxon>Tigheibacillus</taxon>
    </lineage>
</organism>
<dbReference type="SUPFAM" id="SSF56317">
    <property type="entry name" value="Carbon-nitrogen hydrolase"/>
    <property type="match status" value="1"/>
</dbReference>
<dbReference type="InterPro" id="IPR003010">
    <property type="entry name" value="C-N_Hydrolase"/>
</dbReference>
<dbReference type="InterPro" id="IPR001110">
    <property type="entry name" value="UPF0012_CS"/>
</dbReference>
<dbReference type="InterPro" id="IPR036526">
    <property type="entry name" value="C-N_Hydrolase_sf"/>
</dbReference>
<comment type="similarity">
    <text evidence="1">Belongs to the carbon-nitrogen hydrolase superfamily. NIT1/NIT2 family.</text>
</comment>
<dbReference type="CDD" id="cd07583">
    <property type="entry name" value="nitrilase_5"/>
    <property type="match status" value="1"/>
</dbReference>
<evidence type="ECO:0000256" key="1">
    <source>
        <dbReference type="ARBA" id="ARBA00010613"/>
    </source>
</evidence>
<dbReference type="PROSITE" id="PS50263">
    <property type="entry name" value="CN_HYDROLASE"/>
    <property type="match status" value="1"/>
</dbReference>
<name>A0ABU5CMM4_9BACI</name>
<accession>A0ABU5CMM4</accession>
<protein>
    <submittedName>
        <fullName evidence="3">Carbon-nitrogen family hydrolase</fullName>
    </submittedName>
</protein>
<dbReference type="Gene3D" id="3.60.110.10">
    <property type="entry name" value="Carbon-nitrogen hydrolase"/>
    <property type="match status" value="1"/>
</dbReference>
<dbReference type="PANTHER" id="PTHR23088:SF27">
    <property type="entry name" value="DEAMINATED GLUTATHIONE AMIDASE"/>
    <property type="match status" value="1"/>
</dbReference>
<evidence type="ECO:0000313" key="3">
    <source>
        <dbReference type="EMBL" id="MDY0407054.1"/>
    </source>
</evidence>
<comment type="caution">
    <text evidence="3">The sequence shown here is derived from an EMBL/GenBank/DDBJ whole genome shotgun (WGS) entry which is preliminary data.</text>
</comment>
<feature type="domain" description="CN hydrolase" evidence="2">
    <location>
        <begin position="1"/>
        <end position="237"/>
    </location>
</feature>
<reference evidence="3 4" key="1">
    <citation type="submission" date="2023-10" db="EMBL/GenBank/DDBJ databases">
        <title>179-bfca-hs.</title>
        <authorList>
            <person name="Miliotis G."/>
            <person name="Sengupta P."/>
            <person name="Hameed A."/>
            <person name="Chuvochina M."/>
            <person name="Mcdonagh F."/>
            <person name="Simpson A.C."/>
            <person name="Singh N.K."/>
            <person name="Rekha P.D."/>
            <person name="Raman K."/>
            <person name="Hugenholtz P."/>
            <person name="Venkateswaran K."/>
        </authorList>
    </citation>
    <scope>NUCLEOTIDE SEQUENCE [LARGE SCALE GENOMIC DNA]</scope>
    <source>
        <strain evidence="3 4">179-BFC-A-HS</strain>
    </source>
</reference>
<dbReference type="Proteomes" id="UP001228376">
    <property type="component" value="Unassembled WGS sequence"/>
</dbReference>
<proteinExistence type="inferred from homology"/>
<dbReference type="GO" id="GO:0016787">
    <property type="term" value="F:hydrolase activity"/>
    <property type="evidence" value="ECO:0007669"/>
    <property type="project" value="UniProtKB-KW"/>
</dbReference>